<gene>
    <name evidence="1" type="ORF">BCHO_0220</name>
</gene>
<evidence type="ECO:0000313" key="2">
    <source>
        <dbReference type="Proteomes" id="UP000028995"/>
    </source>
</evidence>
<keyword evidence="2" id="KW-1185">Reference proteome</keyword>
<dbReference type="EMBL" id="JGYU01000002">
    <property type="protein sequence ID" value="KFI58137.1"/>
    <property type="molecule type" value="Genomic_DNA"/>
</dbReference>
<protein>
    <submittedName>
        <fullName evidence="1">Uncharacterized protein</fullName>
    </submittedName>
</protein>
<dbReference type="Proteomes" id="UP000028995">
    <property type="component" value="Unassembled WGS sequence"/>
</dbReference>
<accession>A0A087AH87</accession>
<organism evidence="1 2">
    <name type="scientific">Bifidobacterium choerinum</name>
    <dbReference type="NCBI Taxonomy" id="35760"/>
    <lineage>
        <taxon>Bacteria</taxon>
        <taxon>Bacillati</taxon>
        <taxon>Actinomycetota</taxon>
        <taxon>Actinomycetes</taxon>
        <taxon>Bifidobacteriales</taxon>
        <taxon>Bifidobacteriaceae</taxon>
        <taxon>Bifidobacterium</taxon>
    </lineage>
</organism>
<dbReference type="STRING" id="35760.BCHO_0220"/>
<dbReference type="AlphaFoldDB" id="A0A087AH87"/>
<reference evidence="1 2" key="1">
    <citation type="submission" date="2014-03" db="EMBL/GenBank/DDBJ databases">
        <title>Genomics of Bifidobacteria.</title>
        <authorList>
            <person name="Ventura M."/>
            <person name="Milani C."/>
            <person name="Lugli G.A."/>
        </authorList>
    </citation>
    <scope>NUCLEOTIDE SEQUENCE [LARGE SCALE GENOMIC DNA]</scope>
    <source>
        <strain evidence="1 2">LMG 10510</strain>
    </source>
</reference>
<sequence length="61" mass="7173">MWDHVPGMEVRRYHEGGHNRIAYFADGERVSEGNWKRKYVTALETELDELHAKLAAIYELI</sequence>
<name>A0A087AH87_9BIFI</name>
<comment type="caution">
    <text evidence="1">The sequence shown here is derived from an EMBL/GenBank/DDBJ whole genome shotgun (WGS) entry which is preliminary data.</text>
</comment>
<evidence type="ECO:0000313" key="1">
    <source>
        <dbReference type="EMBL" id="KFI58137.1"/>
    </source>
</evidence>
<proteinExistence type="predicted"/>